<feature type="non-terminal residue" evidence="2">
    <location>
        <position position="1"/>
    </location>
</feature>
<dbReference type="Pfam" id="PF01935">
    <property type="entry name" value="DUF87"/>
    <property type="match status" value="1"/>
</dbReference>
<feature type="domain" description="Helicase HerA central" evidence="1">
    <location>
        <begin position="148"/>
        <end position="209"/>
    </location>
</feature>
<reference evidence="2" key="1">
    <citation type="journal article" date="2014" name="Front. Microbiol.">
        <title>High frequency of phylogenetically diverse reductive dehalogenase-homologous genes in deep subseafloor sedimentary metagenomes.</title>
        <authorList>
            <person name="Kawai M."/>
            <person name="Futagami T."/>
            <person name="Toyoda A."/>
            <person name="Takaki Y."/>
            <person name="Nishi S."/>
            <person name="Hori S."/>
            <person name="Arai W."/>
            <person name="Tsubouchi T."/>
            <person name="Morono Y."/>
            <person name="Uchiyama I."/>
            <person name="Ito T."/>
            <person name="Fujiyama A."/>
            <person name="Inagaki F."/>
            <person name="Takami H."/>
        </authorList>
    </citation>
    <scope>NUCLEOTIDE SEQUENCE</scope>
    <source>
        <strain evidence="2">Expedition CK06-06</strain>
    </source>
</reference>
<organism evidence="2">
    <name type="scientific">marine sediment metagenome</name>
    <dbReference type="NCBI Taxonomy" id="412755"/>
    <lineage>
        <taxon>unclassified sequences</taxon>
        <taxon>metagenomes</taxon>
        <taxon>ecological metagenomes</taxon>
    </lineage>
</organism>
<gene>
    <name evidence="2" type="ORF">S01H4_42301</name>
</gene>
<dbReference type="Gene3D" id="3.40.50.300">
    <property type="entry name" value="P-loop containing nucleotide triphosphate hydrolases"/>
    <property type="match status" value="1"/>
</dbReference>
<dbReference type="InterPro" id="IPR002789">
    <property type="entry name" value="HerA_central"/>
</dbReference>
<dbReference type="InterPro" id="IPR008571">
    <property type="entry name" value="HerA-like"/>
</dbReference>
<sequence length="275" mass="31970">GMILAIENFKSTPEEGKRYTLTEIARIFPEHFGLRGLSDYSYYPMQFEIIQQSVSDWRSNDKSSMMIQIQSIPINYDFVLTDEGVKYEKGFTYPIVGEIVHILNKDTINQMYNQRVLDKIGVNIKNIPDVSDARRNSRLGTIKMFEASKTMVPIFIDYENLVRYHFGIFAFTGGGKSNLVSNILRRLVYHGQDTKIVIFDVSCEYPFLLMDVFADANVPSKIVLEAPIWNEDQLYESVVKPRDFEKDERAKLGFKRIIDLDRIAFYRKPRFIIPT</sequence>
<dbReference type="EMBL" id="BART01023217">
    <property type="protein sequence ID" value="GAH04738.1"/>
    <property type="molecule type" value="Genomic_DNA"/>
</dbReference>
<dbReference type="PANTHER" id="PTHR42957">
    <property type="entry name" value="HELICASE MJ1565-RELATED"/>
    <property type="match status" value="1"/>
</dbReference>
<name>X1E7V4_9ZZZZ</name>
<evidence type="ECO:0000259" key="1">
    <source>
        <dbReference type="Pfam" id="PF01935"/>
    </source>
</evidence>
<evidence type="ECO:0000313" key="2">
    <source>
        <dbReference type="EMBL" id="GAH04738.1"/>
    </source>
</evidence>
<protein>
    <recommendedName>
        <fullName evidence="1">Helicase HerA central domain-containing protein</fullName>
    </recommendedName>
</protein>
<comment type="caution">
    <text evidence="2">The sequence shown here is derived from an EMBL/GenBank/DDBJ whole genome shotgun (WGS) entry which is preliminary data.</text>
</comment>
<dbReference type="InterPro" id="IPR027417">
    <property type="entry name" value="P-loop_NTPase"/>
</dbReference>
<accession>X1E7V4</accession>
<proteinExistence type="predicted"/>
<dbReference type="PANTHER" id="PTHR42957:SF1">
    <property type="entry name" value="HELICASE MJ1565-RELATED"/>
    <property type="match status" value="1"/>
</dbReference>
<dbReference type="AlphaFoldDB" id="X1E7V4"/>